<protein>
    <submittedName>
        <fullName evidence="3">Fam11a b protein</fullName>
    </submittedName>
</protein>
<feature type="transmembrane region" description="Helical" evidence="1">
    <location>
        <begin position="365"/>
        <end position="387"/>
    </location>
</feature>
<organism evidence="3 4">
    <name type="scientific">Anaeramoeba ignava</name>
    <name type="common">Anaerobic marine amoeba</name>
    <dbReference type="NCBI Taxonomy" id="1746090"/>
    <lineage>
        <taxon>Eukaryota</taxon>
        <taxon>Metamonada</taxon>
        <taxon>Anaeramoebidae</taxon>
        <taxon>Anaeramoeba</taxon>
    </lineage>
</organism>
<dbReference type="InterPro" id="IPR019396">
    <property type="entry name" value="TM_Fragile-X-F-assoc"/>
</dbReference>
<dbReference type="EMBL" id="JAPDFW010000070">
    <property type="protein sequence ID" value="KAJ5074430.1"/>
    <property type="molecule type" value="Genomic_DNA"/>
</dbReference>
<dbReference type="Proteomes" id="UP001149090">
    <property type="component" value="Unassembled WGS sequence"/>
</dbReference>
<comment type="caution">
    <text evidence="3">The sequence shown here is derived from an EMBL/GenBank/DDBJ whole genome shotgun (WGS) entry which is preliminary data.</text>
</comment>
<feature type="transmembrane region" description="Helical" evidence="1">
    <location>
        <begin position="267"/>
        <end position="286"/>
    </location>
</feature>
<dbReference type="PROSITE" id="PS50181">
    <property type="entry name" value="FBOX"/>
    <property type="match status" value="1"/>
</dbReference>
<feature type="transmembrane region" description="Helical" evidence="1">
    <location>
        <begin position="292"/>
        <end position="312"/>
    </location>
</feature>
<dbReference type="SUPFAM" id="SSF81383">
    <property type="entry name" value="F-box domain"/>
    <property type="match status" value="1"/>
</dbReference>
<dbReference type="InterPro" id="IPR036259">
    <property type="entry name" value="MFS_trans_sf"/>
</dbReference>
<evidence type="ECO:0000256" key="1">
    <source>
        <dbReference type="SAM" id="Phobius"/>
    </source>
</evidence>
<keyword evidence="1" id="KW-1133">Transmembrane helix</keyword>
<reference evidence="3" key="1">
    <citation type="submission" date="2022-10" db="EMBL/GenBank/DDBJ databases">
        <title>Novel sulphate-reducing endosymbionts in the free-living metamonad Anaeramoeba.</title>
        <authorList>
            <person name="Jerlstrom-Hultqvist J."/>
            <person name="Cepicka I."/>
            <person name="Gallot-Lavallee L."/>
            <person name="Salas-Leiva D."/>
            <person name="Curtis B.A."/>
            <person name="Zahonova K."/>
            <person name="Pipaliya S."/>
            <person name="Dacks J."/>
            <person name="Roger A.J."/>
        </authorList>
    </citation>
    <scope>NUCLEOTIDE SEQUENCE</scope>
    <source>
        <strain evidence="3">BMAN</strain>
    </source>
</reference>
<keyword evidence="1" id="KW-0472">Membrane</keyword>
<dbReference type="PANTHER" id="PTHR13568">
    <property type="entry name" value="FAM11A, B PROTEIN"/>
    <property type="match status" value="1"/>
</dbReference>
<dbReference type="SUPFAM" id="SSF103473">
    <property type="entry name" value="MFS general substrate transporter"/>
    <property type="match status" value="1"/>
</dbReference>
<name>A0A9Q0LMD4_ANAIG</name>
<evidence type="ECO:0000259" key="2">
    <source>
        <dbReference type="PROSITE" id="PS50181"/>
    </source>
</evidence>
<keyword evidence="4" id="KW-1185">Reference proteome</keyword>
<gene>
    <name evidence="3" type="ORF">M0811_01061</name>
</gene>
<dbReference type="Pfam" id="PF12937">
    <property type="entry name" value="F-box-like"/>
    <property type="match status" value="1"/>
</dbReference>
<proteinExistence type="predicted"/>
<feature type="transmembrane region" description="Helical" evidence="1">
    <location>
        <begin position="324"/>
        <end position="345"/>
    </location>
</feature>
<sequence length="400" mass="47747">MEKINFFELQRKKYFILELNHLENAKFGRFNEIPEKLKTPSNENNLIIEMLNEDILLYIFQFLSPGDLIRFGLTCKYINELTEDRNTWRIISLNYNYAFIWDSLQLNGNLTSPYFDSIRVIGSVKNYPKIEIENENENENQNLENETGLNQPLLSNDQEEFNIDSTKNERIHFINKLENPKQYLISKFGELNQKFQEKEKIIEKNKKRQKNFNRKQSIQAKLRQLLAQSILKCYWILIFIPLLIIFFIILILNVLSITKEFINSYTVFIFDFVLLILFVIFLGLKLDDKINWNYAIVFLPLFIFNVSPFLFFSHKFDELLNDSSGLFFGFLIVFGLIIDLPSTVFEIFLVCFLETPKFNHISYVFIPYYLLLFISGCFMCCSCLLSIRRKRRRYDNYSLY</sequence>
<feature type="transmembrane region" description="Helical" evidence="1">
    <location>
        <begin position="234"/>
        <end position="255"/>
    </location>
</feature>
<evidence type="ECO:0000313" key="4">
    <source>
        <dbReference type="Proteomes" id="UP001149090"/>
    </source>
</evidence>
<dbReference type="PANTHER" id="PTHR13568:SF9">
    <property type="entry name" value="TRANSMEMBRANE PROTEIN 203"/>
    <property type="match status" value="1"/>
</dbReference>
<keyword evidence="1" id="KW-0812">Transmembrane</keyword>
<feature type="domain" description="F-box" evidence="2">
    <location>
        <begin position="45"/>
        <end position="91"/>
    </location>
</feature>
<dbReference type="InterPro" id="IPR036047">
    <property type="entry name" value="F-box-like_dom_sf"/>
</dbReference>
<accession>A0A9Q0LMD4</accession>
<dbReference type="InterPro" id="IPR001810">
    <property type="entry name" value="F-box_dom"/>
</dbReference>
<dbReference type="AlphaFoldDB" id="A0A9Q0LMD4"/>
<evidence type="ECO:0000313" key="3">
    <source>
        <dbReference type="EMBL" id="KAJ5074430.1"/>
    </source>
</evidence>
<dbReference type="Gene3D" id="1.20.1280.50">
    <property type="match status" value="1"/>
</dbReference>